<evidence type="ECO:0000256" key="1">
    <source>
        <dbReference type="SAM" id="Phobius"/>
    </source>
</evidence>
<dbReference type="EMBL" id="SMLG01000017">
    <property type="protein sequence ID" value="TDE41746.1"/>
    <property type="molecule type" value="Genomic_DNA"/>
</dbReference>
<evidence type="ECO:0000256" key="2">
    <source>
        <dbReference type="SAM" id="SignalP"/>
    </source>
</evidence>
<evidence type="ECO:0000313" key="5">
    <source>
        <dbReference type="Proteomes" id="UP000294814"/>
    </source>
</evidence>
<dbReference type="Pfam" id="PF13229">
    <property type="entry name" value="Beta_helix"/>
    <property type="match status" value="1"/>
</dbReference>
<accession>A0A4R5F2X7</accession>
<feature type="signal peptide" evidence="2">
    <location>
        <begin position="1"/>
        <end position="20"/>
    </location>
</feature>
<proteinExistence type="predicted"/>
<dbReference type="InterPro" id="IPR006626">
    <property type="entry name" value="PbH1"/>
</dbReference>
<feature type="transmembrane region" description="Helical" evidence="1">
    <location>
        <begin position="424"/>
        <end position="442"/>
    </location>
</feature>
<feature type="domain" description="Right handed beta helix" evidence="3">
    <location>
        <begin position="177"/>
        <end position="337"/>
    </location>
</feature>
<dbReference type="AlphaFoldDB" id="A0A4R5F2X7"/>
<dbReference type="InterPro" id="IPR039448">
    <property type="entry name" value="Beta_helix"/>
</dbReference>
<dbReference type="Proteomes" id="UP000294814">
    <property type="component" value="Unassembled WGS sequence"/>
</dbReference>
<organism evidence="4 5">
    <name type="scientific">Flavobacterium rhamnosiphilum</name>
    <dbReference type="NCBI Taxonomy" id="2541724"/>
    <lineage>
        <taxon>Bacteria</taxon>
        <taxon>Pseudomonadati</taxon>
        <taxon>Bacteroidota</taxon>
        <taxon>Flavobacteriia</taxon>
        <taxon>Flavobacteriales</taxon>
        <taxon>Flavobacteriaceae</taxon>
        <taxon>Flavobacterium</taxon>
    </lineage>
</organism>
<keyword evidence="1" id="KW-0472">Membrane</keyword>
<gene>
    <name evidence="4" type="ORF">E0I26_15920</name>
</gene>
<dbReference type="OrthoDB" id="606446at2"/>
<dbReference type="SUPFAM" id="SSF51126">
    <property type="entry name" value="Pectin lyase-like"/>
    <property type="match status" value="1"/>
</dbReference>
<reference evidence="4 5" key="1">
    <citation type="submission" date="2019-03" db="EMBL/GenBank/DDBJ databases">
        <title>Novel species of Flavobacterium.</title>
        <authorList>
            <person name="Liu Q."/>
            <person name="Xin Y.-H."/>
        </authorList>
    </citation>
    <scope>NUCLEOTIDE SEQUENCE [LARGE SCALE GENOMIC DNA]</scope>
    <source>
        <strain evidence="4 5">LB3P52</strain>
    </source>
</reference>
<keyword evidence="1" id="KW-0812">Transmembrane</keyword>
<dbReference type="InterPro" id="IPR012334">
    <property type="entry name" value="Pectin_lyas_fold"/>
</dbReference>
<evidence type="ECO:0000313" key="4">
    <source>
        <dbReference type="EMBL" id="TDE41746.1"/>
    </source>
</evidence>
<dbReference type="Gene3D" id="2.160.20.10">
    <property type="entry name" value="Single-stranded right-handed beta-helix, Pectin lyase-like"/>
    <property type="match status" value="1"/>
</dbReference>
<protein>
    <recommendedName>
        <fullName evidence="3">Right handed beta helix domain-containing protein</fullName>
    </recommendedName>
</protein>
<keyword evidence="5" id="KW-1185">Reference proteome</keyword>
<keyword evidence="2" id="KW-0732">Signal</keyword>
<keyword evidence="1" id="KW-1133">Transmembrane helix</keyword>
<name>A0A4R5F2X7_9FLAO</name>
<feature type="chain" id="PRO_5020346808" description="Right handed beta helix domain-containing protein" evidence="2">
    <location>
        <begin position="21"/>
        <end position="443"/>
    </location>
</feature>
<sequence>MKFKISTLFFILFFCVYSNAQKIMVESFGAKGDGKTDDSKALNALFRSKYRDCFLTKNKVYRVKNKLFLNSNKVIHGNNATLICDESLDTLFYGCNKKNIVLRDLTILGTSKENKKQIAFWLKNVNSFSLENSKLSGDKFNSGFSLGVFCYSECDNMSLVNNLFNNIKGTVSGSGYAIHTKDSKKVKIFNNTFRANKGDSRHAIYLSAGTQNAHVKGNNIYNYECGAISLYSYYYQKPTQNNLLEQNYIYGGTNKFEFDGSITIFQNCNNNIIKNNTIIKSGAYGIVLSGDTVHIPMSKCLNNQIIGNKIDSCTNAGIATWGAHFTKIRENEISNTNWNRKDLTLCALGVYDDCNYKGNNEGTEVIDNILIKNPNCKYAIRVWANTKDNFKEKGNEIELNMKNQYFTSNINPLSIKGFLSTNKLPVFLFCLVLCTGVIWKMIR</sequence>
<evidence type="ECO:0000259" key="3">
    <source>
        <dbReference type="Pfam" id="PF13229"/>
    </source>
</evidence>
<dbReference type="InterPro" id="IPR011050">
    <property type="entry name" value="Pectin_lyase_fold/virulence"/>
</dbReference>
<dbReference type="SMART" id="SM00710">
    <property type="entry name" value="PbH1"/>
    <property type="match status" value="8"/>
</dbReference>
<dbReference type="RefSeq" id="WP_131917433.1">
    <property type="nucleotide sequence ID" value="NZ_SMLG01000017.1"/>
</dbReference>
<comment type="caution">
    <text evidence="4">The sequence shown here is derived from an EMBL/GenBank/DDBJ whole genome shotgun (WGS) entry which is preliminary data.</text>
</comment>